<name>A0A0E9XIC4_ANGAN</name>
<dbReference type="AlphaFoldDB" id="A0A0E9XIC4"/>
<evidence type="ECO:0000313" key="1">
    <source>
        <dbReference type="EMBL" id="JAI02473.1"/>
    </source>
</evidence>
<organism evidence="1">
    <name type="scientific">Anguilla anguilla</name>
    <name type="common">European freshwater eel</name>
    <name type="synonym">Muraena anguilla</name>
    <dbReference type="NCBI Taxonomy" id="7936"/>
    <lineage>
        <taxon>Eukaryota</taxon>
        <taxon>Metazoa</taxon>
        <taxon>Chordata</taxon>
        <taxon>Craniata</taxon>
        <taxon>Vertebrata</taxon>
        <taxon>Euteleostomi</taxon>
        <taxon>Actinopterygii</taxon>
        <taxon>Neopterygii</taxon>
        <taxon>Teleostei</taxon>
        <taxon>Anguilliformes</taxon>
        <taxon>Anguillidae</taxon>
        <taxon>Anguilla</taxon>
    </lineage>
</organism>
<proteinExistence type="predicted"/>
<reference evidence="1" key="2">
    <citation type="journal article" date="2015" name="Fish Shellfish Immunol.">
        <title>Early steps in the European eel (Anguilla anguilla)-Vibrio vulnificus interaction in the gills: Role of the RtxA13 toxin.</title>
        <authorList>
            <person name="Callol A."/>
            <person name="Pajuelo D."/>
            <person name="Ebbesson L."/>
            <person name="Teles M."/>
            <person name="MacKenzie S."/>
            <person name="Amaro C."/>
        </authorList>
    </citation>
    <scope>NUCLEOTIDE SEQUENCE</scope>
</reference>
<protein>
    <submittedName>
        <fullName evidence="1">Uncharacterized protein</fullName>
    </submittedName>
</protein>
<accession>A0A0E9XIC4</accession>
<sequence>MYFHSPPHPQYSVWLYEAQKGEDMGVWFLIK</sequence>
<reference evidence="1" key="1">
    <citation type="submission" date="2014-11" db="EMBL/GenBank/DDBJ databases">
        <authorList>
            <person name="Amaro Gonzalez C."/>
        </authorList>
    </citation>
    <scope>NUCLEOTIDE SEQUENCE</scope>
</reference>
<dbReference type="EMBL" id="GBXM01006105">
    <property type="protein sequence ID" value="JAI02473.1"/>
    <property type="molecule type" value="Transcribed_RNA"/>
</dbReference>